<dbReference type="GO" id="GO:0000287">
    <property type="term" value="F:magnesium ion binding"/>
    <property type="evidence" value="ECO:0007669"/>
    <property type="project" value="InterPro"/>
</dbReference>
<dbReference type="SUPFAM" id="SSF53649">
    <property type="entry name" value="Alkaline phosphatase-like"/>
    <property type="match status" value="1"/>
</dbReference>
<comment type="similarity">
    <text evidence="1">Belongs to the phosphopentomutase family.</text>
</comment>
<protein>
    <submittedName>
        <fullName evidence="5">Phosphopentomutase</fullName>
        <ecNumber evidence="5">5.4.2.7</ecNumber>
    </submittedName>
</protein>
<sequence length="393" mass="40341">MSRVAVLVIDGLGIGAMPDAAKPRPGDSAAHTLGRVLDAASGTARFPALAAVGLGLLHAHPSLDFPALPGVAAGRSALGYTGADTFAGHQTMMGTDMSGTAPALFADHIGTVASALRSAGHETRDLDDPPVLLVDGRAVVGDNLEADPGLSWNVSARLDDLPFEAILGIARTVRGVAPTTRVIAVGGHGPEPLLRSVRSGAEGTAGLDTPASGFYVHDGLRVAHLGVDIDHTRQLPSRAAAAGFPVTFVGKAADILVSPEALRRPAVETAEVLKETVTALTRTADALVVANVQETDLAGHQQDARRYASLLQEVDAGLESVLDLLGPGDHLIVTGDHGNDPAIGHPFHTREFVPVLHYAPGLPSRSPTLPDAPTLSHIAVTAAQALDLPPSAQ</sequence>
<dbReference type="PANTHER" id="PTHR21110:SF0">
    <property type="entry name" value="PHOSPHOPENTOMUTASE"/>
    <property type="match status" value="1"/>
</dbReference>
<dbReference type="GO" id="GO:0008973">
    <property type="term" value="F:phosphopentomutase activity"/>
    <property type="evidence" value="ECO:0007669"/>
    <property type="project" value="UniProtKB-EC"/>
</dbReference>
<dbReference type="EC" id="5.4.2.7" evidence="5"/>
<evidence type="ECO:0000259" key="4">
    <source>
        <dbReference type="Pfam" id="PF01676"/>
    </source>
</evidence>
<comment type="caution">
    <text evidence="5">The sequence shown here is derived from an EMBL/GenBank/DDBJ whole genome shotgun (WGS) entry which is preliminary data.</text>
</comment>
<dbReference type="RefSeq" id="WP_117399974.1">
    <property type="nucleotide sequence ID" value="NZ_QVNQ01000004.1"/>
</dbReference>
<dbReference type="PANTHER" id="PTHR21110">
    <property type="entry name" value="PHOSPHOPENTOMUTASE"/>
    <property type="match status" value="1"/>
</dbReference>
<dbReference type="InterPro" id="IPR010045">
    <property type="entry name" value="DeoB"/>
</dbReference>
<evidence type="ECO:0000256" key="3">
    <source>
        <dbReference type="ARBA" id="ARBA00023211"/>
    </source>
</evidence>
<dbReference type="InterPro" id="IPR006124">
    <property type="entry name" value="Metalloenzyme"/>
</dbReference>
<dbReference type="InterPro" id="IPR017850">
    <property type="entry name" value="Alkaline_phosphatase_core_sf"/>
</dbReference>
<reference evidence="5 6" key="1">
    <citation type="submission" date="2018-08" db="EMBL/GenBank/DDBJ databases">
        <title>Actinomadura spongicola sp. nov., isolated from marine sponge Leucetta chagosensis.</title>
        <authorList>
            <person name="Li L."/>
            <person name="Lin H.W."/>
        </authorList>
    </citation>
    <scope>NUCLEOTIDE SEQUENCE [LARGE SCALE GENOMIC DNA]</scope>
    <source>
        <strain evidence="5 6">LHW52907</strain>
    </source>
</reference>
<keyword evidence="2" id="KW-0479">Metal-binding</keyword>
<evidence type="ECO:0000313" key="6">
    <source>
        <dbReference type="Proteomes" id="UP000262882"/>
    </source>
</evidence>
<name>A0A372GHI7_9ACTN</name>
<dbReference type="Pfam" id="PF01676">
    <property type="entry name" value="Metalloenzyme"/>
    <property type="match status" value="1"/>
</dbReference>
<dbReference type="NCBIfam" id="NF009049">
    <property type="entry name" value="PRK12383.1"/>
    <property type="match status" value="1"/>
</dbReference>
<evidence type="ECO:0000256" key="1">
    <source>
        <dbReference type="ARBA" id="ARBA00010373"/>
    </source>
</evidence>
<dbReference type="GO" id="GO:0009117">
    <property type="term" value="P:nucleotide metabolic process"/>
    <property type="evidence" value="ECO:0007669"/>
    <property type="project" value="InterPro"/>
</dbReference>
<keyword evidence="5" id="KW-0413">Isomerase</keyword>
<proteinExistence type="inferred from homology"/>
<dbReference type="AlphaFoldDB" id="A0A372GHI7"/>
<dbReference type="GO" id="GO:0005829">
    <property type="term" value="C:cytosol"/>
    <property type="evidence" value="ECO:0007669"/>
    <property type="project" value="TreeGrafter"/>
</dbReference>
<keyword evidence="3" id="KW-0464">Manganese</keyword>
<evidence type="ECO:0000313" key="5">
    <source>
        <dbReference type="EMBL" id="RFS84632.1"/>
    </source>
</evidence>
<feature type="domain" description="Metalloenzyme" evidence="4">
    <location>
        <begin position="3"/>
        <end position="388"/>
    </location>
</feature>
<dbReference type="OrthoDB" id="9769930at2"/>
<organism evidence="5 6">
    <name type="scientific">Actinomadura spongiicola</name>
    <dbReference type="NCBI Taxonomy" id="2303421"/>
    <lineage>
        <taxon>Bacteria</taxon>
        <taxon>Bacillati</taxon>
        <taxon>Actinomycetota</taxon>
        <taxon>Actinomycetes</taxon>
        <taxon>Streptosporangiales</taxon>
        <taxon>Thermomonosporaceae</taxon>
        <taxon>Actinomadura</taxon>
    </lineage>
</organism>
<dbReference type="Gene3D" id="3.40.720.10">
    <property type="entry name" value="Alkaline Phosphatase, subunit A"/>
    <property type="match status" value="2"/>
</dbReference>
<evidence type="ECO:0000256" key="2">
    <source>
        <dbReference type="ARBA" id="ARBA00022723"/>
    </source>
</evidence>
<gene>
    <name evidence="5" type="ORF">D0T12_13885</name>
</gene>
<dbReference type="EMBL" id="QVNQ01000004">
    <property type="protein sequence ID" value="RFS84632.1"/>
    <property type="molecule type" value="Genomic_DNA"/>
</dbReference>
<dbReference type="Proteomes" id="UP000262882">
    <property type="component" value="Unassembled WGS sequence"/>
</dbReference>
<dbReference type="GO" id="GO:0043094">
    <property type="term" value="P:metabolic compound salvage"/>
    <property type="evidence" value="ECO:0007669"/>
    <property type="project" value="InterPro"/>
</dbReference>
<accession>A0A372GHI7</accession>
<keyword evidence="6" id="KW-1185">Reference proteome</keyword>